<accession>A0ABT7C3H9</accession>
<evidence type="ECO:0000256" key="5">
    <source>
        <dbReference type="ARBA" id="ARBA00022741"/>
    </source>
</evidence>
<feature type="coiled-coil region" evidence="9">
    <location>
        <begin position="195"/>
        <end position="222"/>
    </location>
</feature>
<feature type="transmembrane region" description="Helical" evidence="10">
    <location>
        <begin position="28"/>
        <end position="48"/>
    </location>
</feature>
<feature type="domain" description="Signal transduction histidine kinase subgroup 3 dimerisation and phosphoacceptor" evidence="11">
    <location>
        <begin position="221"/>
        <end position="287"/>
    </location>
</feature>
<feature type="transmembrane region" description="Helical" evidence="10">
    <location>
        <begin position="163"/>
        <end position="185"/>
    </location>
</feature>
<proteinExistence type="predicted"/>
<keyword evidence="9" id="KW-0175">Coiled coil</keyword>
<dbReference type="EC" id="2.7.13.3" evidence="2"/>
<dbReference type="InterPro" id="IPR036890">
    <property type="entry name" value="HATPase_C_sf"/>
</dbReference>
<evidence type="ECO:0000313" key="13">
    <source>
        <dbReference type="EMBL" id="MDJ1369818.1"/>
    </source>
</evidence>
<dbReference type="PANTHER" id="PTHR24421">
    <property type="entry name" value="NITRATE/NITRITE SENSOR PROTEIN NARX-RELATED"/>
    <property type="match status" value="1"/>
</dbReference>
<keyword evidence="7" id="KW-0067">ATP-binding</keyword>
<feature type="domain" description="DUF7134" evidence="12">
    <location>
        <begin position="25"/>
        <end position="190"/>
    </location>
</feature>
<evidence type="ECO:0000259" key="12">
    <source>
        <dbReference type="Pfam" id="PF23539"/>
    </source>
</evidence>
<evidence type="ECO:0000256" key="9">
    <source>
        <dbReference type="SAM" id="Coils"/>
    </source>
</evidence>
<evidence type="ECO:0000313" key="14">
    <source>
        <dbReference type="Proteomes" id="UP001170379"/>
    </source>
</evidence>
<keyword evidence="14" id="KW-1185">Reference proteome</keyword>
<evidence type="ECO:0000256" key="7">
    <source>
        <dbReference type="ARBA" id="ARBA00022840"/>
    </source>
</evidence>
<dbReference type="Gene3D" id="3.30.565.10">
    <property type="entry name" value="Histidine kinase-like ATPase, C-terminal domain"/>
    <property type="match status" value="1"/>
</dbReference>
<dbReference type="GO" id="GO:0016301">
    <property type="term" value="F:kinase activity"/>
    <property type="evidence" value="ECO:0007669"/>
    <property type="project" value="UniProtKB-KW"/>
</dbReference>
<comment type="catalytic activity">
    <reaction evidence="1">
        <text>ATP + protein L-histidine = ADP + protein N-phospho-L-histidine.</text>
        <dbReference type="EC" id="2.7.13.3"/>
    </reaction>
</comment>
<keyword evidence="8" id="KW-0902">Two-component regulatory system</keyword>
<dbReference type="Proteomes" id="UP001170379">
    <property type="component" value="Unassembled WGS sequence"/>
</dbReference>
<keyword evidence="10" id="KW-1133">Transmembrane helix</keyword>
<keyword evidence="4" id="KW-0808">Transferase</keyword>
<reference evidence="13" key="2">
    <citation type="journal article" date="2022" name="Sci. Rep.">
        <title>In silico prediction of the enzymes involved in the degradation of the herbicide molinate by Gulosibacter molinativorax ON4T.</title>
        <authorList>
            <person name="Lopes A.R."/>
            <person name="Bunin E."/>
            <person name="Viana A.T."/>
            <person name="Froufe H."/>
            <person name="Munoz-Merida A."/>
            <person name="Pinho D."/>
            <person name="Figueiredo J."/>
            <person name="Barroso C."/>
            <person name="Vaz-Moreira I."/>
            <person name="Bellanger X."/>
            <person name="Egas C."/>
            <person name="Nunes O.C."/>
        </authorList>
    </citation>
    <scope>NUCLEOTIDE SEQUENCE</scope>
    <source>
        <strain evidence="13">ON4</strain>
    </source>
</reference>
<sequence>MVDSGSEPVFRAPSWFCHVQEEQPRHAVLTDVLVGLVLMLTVGLPLSINQNWQIFFDWRLLASWVPFTLAIITRRTCPWPSLVLLTFGFNIKLLVGAPPSFGDIAILMVLFSCAANGSRLRIWLSGIMAVVFPLLEAVYLALFPVDIPGLRDFAGAGFYGSSAFFFSLLIFSVPLVLGTVVVWLAGMVQRVQIQAHQLTHSAELAEIEYQRTQEQLIVEQERNRIARDMHDVVAHSLAVVVAQADGGRYLMKADPNKAEPVLSTISETAREALADVRGLLGQLRHTQGEGPSKGIDDIPAVLDRIRAAGLRVDVNVVGVRKPIGAIAELAVFRVVQEALTNALKYGDNKTPTALEIRWEDKLYLIVRNRVADVPKISASGGHGIIGMRERLLAVGGEASAGMEGCEWVVRAQAPYVSPAANVECDLPTDPESYVTGEHEPVRAEIPPRVEVTHATHTSTQK</sequence>
<evidence type="ECO:0000256" key="6">
    <source>
        <dbReference type="ARBA" id="ARBA00022777"/>
    </source>
</evidence>
<dbReference type="InterPro" id="IPR050482">
    <property type="entry name" value="Sensor_HK_TwoCompSys"/>
</dbReference>
<protein>
    <recommendedName>
        <fullName evidence="2">histidine kinase</fullName>
        <ecNumber evidence="2">2.7.13.3</ecNumber>
    </recommendedName>
</protein>
<dbReference type="InterPro" id="IPR055558">
    <property type="entry name" value="DUF7134"/>
</dbReference>
<evidence type="ECO:0000256" key="2">
    <source>
        <dbReference type="ARBA" id="ARBA00012438"/>
    </source>
</evidence>
<evidence type="ECO:0000256" key="3">
    <source>
        <dbReference type="ARBA" id="ARBA00022553"/>
    </source>
</evidence>
<keyword evidence="3" id="KW-0597">Phosphoprotein</keyword>
<evidence type="ECO:0000256" key="4">
    <source>
        <dbReference type="ARBA" id="ARBA00022679"/>
    </source>
</evidence>
<keyword evidence="10" id="KW-0812">Transmembrane</keyword>
<dbReference type="InterPro" id="IPR011712">
    <property type="entry name" value="Sig_transdc_His_kin_sub3_dim/P"/>
</dbReference>
<comment type="caution">
    <text evidence="13">The sequence shown here is derived from an EMBL/GenBank/DDBJ whole genome shotgun (WGS) entry which is preliminary data.</text>
</comment>
<feature type="transmembrane region" description="Helical" evidence="10">
    <location>
        <begin position="93"/>
        <end position="115"/>
    </location>
</feature>
<feature type="transmembrane region" description="Helical" evidence="10">
    <location>
        <begin position="55"/>
        <end position="73"/>
    </location>
</feature>
<keyword evidence="5" id="KW-0547">Nucleotide-binding</keyword>
<reference evidence="13" key="1">
    <citation type="submission" date="2018-03" db="EMBL/GenBank/DDBJ databases">
        <authorList>
            <person name="Nunes O.C."/>
            <person name="Lopes A.R."/>
            <person name="Froufe H."/>
            <person name="Munoz-Merida A."/>
            <person name="Barroso C."/>
            <person name="Egas C."/>
        </authorList>
    </citation>
    <scope>NUCLEOTIDE SEQUENCE</scope>
    <source>
        <strain evidence="13">ON4</strain>
    </source>
</reference>
<dbReference type="CDD" id="cd16917">
    <property type="entry name" value="HATPase_UhpB-NarQ-NarX-like"/>
    <property type="match status" value="1"/>
</dbReference>
<keyword evidence="10" id="KW-0472">Membrane</keyword>
<organism evidence="13 14">
    <name type="scientific">Gulosibacter molinativorax</name>
    <dbReference type="NCBI Taxonomy" id="256821"/>
    <lineage>
        <taxon>Bacteria</taxon>
        <taxon>Bacillati</taxon>
        <taxon>Actinomycetota</taxon>
        <taxon>Actinomycetes</taxon>
        <taxon>Micrococcales</taxon>
        <taxon>Microbacteriaceae</taxon>
        <taxon>Gulosibacter</taxon>
    </lineage>
</organism>
<dbReference type="Pfam" id="PF07730">
    <property type="entry name" value="HisKA_3"/>
    <property type="match status" value="1"/>
</dbReference>
<evidence type="ECO:0000256" key="10">
    <source>
        <dbReference type="SAM" id="Phobius"/>
    </source>
</evidence>
<dbReference type="EMBL" id="PXVD01000001">
    <property type="protein sequence ID" value="MDJ1369818.1"/>
    <property type="molecule type" value="Genomic_DNA"/>
</dbReference>
<evidence type="ECO:0000259" key="11">
    <source>
        <dbReference type="Pfam" id="PF07730"/>
    </source>
</evidence>
<dbReference type="Pfam" id="PF23539">
    <property type="entry name" value="DUF7134"/>
    <property type="match status" value="1"/>
</dbReference>
<dbReference type="PANTHER" id="PTHR24421:SF10">
    <property type="entry name" value="NITRATE_NITRITE SENSOR PROTEIN NARQ"/>
    <property type="match status" value="1"/>
</dbReference>
<dbReference type="Gene3D" id="1.20.5.1930">
    <property type="match status" value="1"/>
</dbReference>
<evidence type="ECO:0000256" key="8">
    <source>
        <dbReference type="ARBA" id="ARBA00023012"/>
    </source>
</evidence>
<evidence type="ECO:0000256" key="1">
    <source>
        <dbReference type="ARBA" id="ARBA00000085"/>
    </source>
</evidence>
<name>A0ABT7C3H9_9MICO</name>
<feature type="transmembrane region" description="Helical" evidence="10">
    <location>
        <begin position="122"/>
        <end position="143"/>
    </location>
</feature>
<keyword evidence="6 13" id="KW-0418">Kinase</keyword>
<gene>
    <name evidence="13" type="ORF">C7K25_00260</name>
</gene>